<protein>
    <submittedName>
        <fullName evidence="2">Uncharacterized protein</fullName>
    </submittedName>
</protein>
<sequence length="62" mass="6604">LLQYLRQGKSGPSLPSMCSSGGKSWLLPVIDSDKTPGEEGEQRAEETASRAKGTVSLARRGE</sequence>
<gene>
    <name evidence="2" type="ORF">chiPu_0032113</name>
</gene>
<dbReference type="Proteomes" id="UP000287033">
    <property type="component" value="Unassembled WGS sequence"/>
</dbReference>
<evidence type="ECO:0000256" key="1">
    <source>
        <dbReference type="SAM" id="MobiDB-lite"/>
    </source>
</evidence>
<keyword evidence="3" id="KW-1185">Reference proteome</keyword>
<feature type="region of interest" description="Disordered" evidence="1">
    <location>
        <begin position="1"/>
        <end position="62"/>
    </location>
</feature>
<feature type="compositionally biased region" description="Basic and acidic residues" evidence="1">
    <location>
        <begin position="31"/>
        <end position="49"/>
    </location>
</feature>
<reference evidence="2 3" key="1">
    <citation type="journal article" date="2018" name="Nat. Ecol. Evol.">
        <title>Shark genomes provide insights into elasmobranch evolution and the origin of vertebrates.</title>
        <authorList>
            <person name="Hara Y"/>
            <person name="Yamaguchi K"/>
            <person name="Onimaru K"/>
            <person name="Kadota M"/>
            <person name="Koyanagi M"/>
            <person name="Keeley SD"/>
            <person name="Tatsumi K"/>
            <person name="Tanaka K"/>
            <person name="Motone F"/>
            <person name="Kageyama Y"/>
            <person name="Nozu R"/>
            <person name="Adachi N"/>
            <person name="Nishimura O"/>
            <person name="Nakagawa R"/>
            <person name="Tanegashima C"/>
            <person name="Kiyatake I"/>
            <person name="Matsumoto R"/>
            <person name="Murakumo K"/>
            <person name="Nishida K"/>
            <person name="Terakita A"/>
            <person name="Kuratani S"/>
            <person name="Sato K"/>
            <person name="Hyodo S Kuraku.S."/>
        </authorList>
    </citation>
    <scope>NUCLEOTIDE SEQUENCE [LARGE SCALE GENOMIC DNA]</scope>
</reference>
<dbReference type="EMBL" id="BEZZ01227898">
    <property type="protein sequence ID" value="GCC47706.1"/>
    <property type="molecule type" value="Genomic_DNA"/>
</dbReference>
<comment type="caution">
    <text evidence="2">The sequence shown here is derived from an EMBL/GenBank/DDBJ whole genome shotgun (WGS) entry which is preliminary data.</text>
</comment>
<proteinExistence type="predicted"/>
<feature type="non-terminal residue" evidence="2">
    <location>
        <position position="1"/>
    </location>
</feature>
<accession>A0A401TYL4</accession>
<dbReference type="AlphaFoldDB" id="A0A401TYL4"/>
<evidence type="ECO:0000313" key="2">
    <source>
        <dbReference type="EMBL" id="GCC47706.1"/>
    </source>
</evidence>
<name>A0A401TYL4_CHIPU</name>
<organism evidence="2 3">
    <name type="scientific">Chiloscyllium punctatum</name>
    <name type="common">Brownbanded bambooshark</name>
    <name type="synonym">Hemiscyllium punctatum</name>
    <dbReference type="NCBI Taxonomy" id="137246"/>
    <lineage>
        <taxon>Eukaryota</taxon>
        <taxon>Metazoa</taxon>
        <taxon>Chordata</taxon>
        <taxon>Craniata</taxon>
        <taxon>Vertebrata</taxon>
        <taxon>Chondrichthyes</taxon>
        <taxon>Elasmobranchii</taxon>
        <taxon>Galeomorphii</taxon>
        <taxon>Galeoidea</taxon>
        <taxon>Orectolobiformes</taxon>
        <taxon>Hemiscylliidae</taxon>
        <taxon>Chiloscyllium</taxon>
    </lineage>
</organism>
<evidence type="ECO:0000313" key="3">
    <source>
        <dbReference type="Proteomes" id="UP000287033"/>
    </source>
</evidence>